<dbReference type="InterPro" id="IPR011990">
    <property type="entry name" value="TPR-like_helical_dom_sf"/>
</dbReference>
<evidence type="ECO:0000256" key="1">
    <source>
        <dbReference type="SAM" id="MobiDB-lite"/>
    </source>
</evidence>
<dbReference type="PANTHER" id="PTHR11102:SF160">
    <property type="entry name" value="ERAD-ASSOCIATED E3 UBIQUITIN-PROTEIN LIGASE COMPONENT HRD3"/>
    <property type="match status" value="1"/>
</dbReference>
<dbReference type="Gene3D" id="1.25.40.10">
    <property type="entry name" value="Tetratricopeptide repeat domain"/>
    <property type="match status" value="1"/>
</dbReference>
<evidence type="ECO:0000313" key="3">
    <source>
        <dbReference type="Proteomes" id="UP000010411"/>
    </source>
</evidence>
<dbReference type="InterPro" id="IPR050767">
    <property type="entry name" value="Sel1_AlgK"/>
</dbReference>
<protein>
    <submittedName>
        <fullName evidence="2">Tetratricopeptide repeat protein</fullName>
    </submittedName>
</protein>
<dbReference type="EMBL" id="AEJC01000046">
    <property type="protein sequence ID" value="EKX68967.1"/>
    <property type="molecule type" value="Genomic_DNA"/>
</dbReference>
<dbReference type="SUPFAM" id="SSF81901">
    <property type="entry name" value="HCP-like"/>
    <property type="match status" value="2"/>
</dbReference>
<evidence type="ECO:0000313" key="2">
    <source>
        <dbReference type="EMBL" id="EKX68967.1"/>
    </source>
</evidence>
<gene>
    <name evidence="2" type="ORF">STRIP9103_03766</name>
</gene>
<comment type="caution">
    <text evidence="2">The sequence shown here is derived from an EMBL/GenBank/DDBJ whole genome shotgun (WGS) entry which is preliminary data.</text>
</comment>
<feature type="compositionally biased region" description="Acidic residues" evidence="1">
    <location>
        <begin position="1"/>
        <end position="11"/>
    </location>
</feature>
<organism evidence="2 3">
    <name type="scientific">Streptomyces ipomoeae 91-03</name>
    <dbReference type="NCBI Taxonomy" id="698759"/>
    <lineage>
        <taxon>Bacteria</taxon>
        <taxon>Bacillati</taxon>
        <taxon>Actinomycetota</taxon>
        <taxon>Actinomycetes</taxon>
        <taxon>Kitasatosporales</taxon>
        <taxon>Streptomycetaceae</taxon>
        <taxon>Streptomyces</taxon>
    </lineage>
</organism>
<reference evidence="2 3" key="1">
    <citation type="submission" date="2012-11" db="EMBL/GenBank/DDBJ databases">
        <authorList>
            <person name="Huguet-Tapia J.C."/>
            <person name="Durkin A.S."/>
            <person name="Pettis G.S."/>
            <person name="Badger J.H."/>
        </authorList>
    </citation>
    <scope>NUCLEOTIDE SEQUENCE [LARGE SCALE GENOMIC DNA]</scope>
    <source>
        <strain evidence="2 3">91-03</strain>
    </source>
</reference>
<dbReference type="InterPro" id="IPR006597">
    <property type="entry name" value="Sel1-like"/>
</dbReference>
<dbReference type="PANTHER" id="PTHR11102">
    <property type="entry name" value="SEL-1-LIKE PROTEIN"/>
    <property type="match status" value="1"/>
</dbReference>
<dbReference type="SMART" id="SM00671">
    <property type="entry name" value="SEL1"/>
    <property type="match status" value="5"/>
</dbReference>
<dbReference type="Proteomes" id="UP000010411">
    <property type="component" value="Unassembled WGS sequence"/>
</dbReference>
<accession>L1L7S8</accession>
<sequence length="717" mass="78197">MGRESDDETGDETGVQRSVEAGGDRAVAAGGDIGQAITGDGATVNFIGGGTYNAPVIMARNIGKASTGPQYTGDHYDFRDANFNDKVVANETNYTENNYYGNVPAAAEWRPAADIEPWELGVSATRHIPGQPDVPPYVPRDCDDDLRAKLARSGLVLILGERYAGKSYTAWHGVRSLDGHVFYAPDHGEDLRHLLAALRGKPGKYVVWLDELTDHLGEGGLEPRLLGKLTGLGAVVLGTMRPREYYERRSGTAPGDRVVATARTVQLPREWSEDELGRLAESDDPRAYPAYMWSGKEGAASYFAVGHLLFDEWQREGTRAEHPRGRLLVRAAVDLARCGVTGAVPVQLLRALQEEYGTEEGESFEDALAWATTPMFGTSGLLVQGEEAGTWRAYGALVAEALRSDDLEPVPDRVWWVSLVETKGAPEHAGLADAAYAALRPRIEAGDVQVAFRLGVYMGGDEGEALVRGAAEAGYREAQTYLARRLLKREDEQAALPYLERAARDGDSWAARRLGQIHRDRAQHWLTQAAEAGDGEAAHVLGEMLLGTGGGEPLRLYVKAVKAGHKPVATSLGRALSYRGNKKDAEFWLRRGAELDDPGAVHSLAVFLHRLGGHEAEAEELYRRAEELGHPAASRNLGNLLLRTGAVDEAVELLRQDAARGSGEAAYWLSKHLRKQGNEEEADDWLLEAAELDHYYAMRRLGQLPVFPGDQPDTVEE</sequence>
<name>L1L7S8_9ACTN</name>
<keyword evidence="3" id="KW-1185">Reference proteome</keyword>
<dbReference type="AlphaFoldDB" id="L1L7S8"/>
<proteinExistence type="predicted"/>
<dbReference type="PATRIC" id="fig|698759.3.peg.486"/>
<feature type="region of interest" description="Disordered" evidence="1">
    <location>
        <begin position="1"/>
        <end position="23"/>
    </location>
</feature>